<dbReference type="PANTHER" id="PTHR43537:SF45">
    <property type="entry name" value="GNTR FAMILY REGULATORY PROTEIN"/>
    <property type="match status" value="1"/>
</dbReference>
<evidence type="ECO:0000313" key="5">
    <source>
        <dbReference type="EMBL" id="MFC5462624.1"/>
    </source>
</evidence>
<dbReference type="SUPFAM" id="SSF48008">
    <property type="entry name" value="GntR ligand-binding domain-like"/>
    <property type="match status" value="1"/>
</dbReference>
<keyword evidence="3" id="KW-0804">Transcription</keyword>
<organism evidence="5 6">
    <name type="scientific">Massilia niabensis</name>
    <dbReference type="NCBI Taxonomy" id="544910"/>
    <lineage>
        <taxon>Bacteria</taxon>
        <taxon>Pseudomonadati</taxon>
        <taxon>Pseudomonadota</taxon>
        <taxon>Betaproteobacteria</taxon>
        <taxon>Burkholderiales</taxon>
        <taxon>Oxalobacteraceae</taxon>
        <taxon>Telluria group</taxon>
        <taxon>Massilia</taxon>
    </lineage>
</organism>
<name>A0ABW0LA81_9BURK</name>
<dbReference type="Pfam" id="PF00392">
    <property type="entry name" value="GntR"/>
    <property type="match status" value="1"/>
</dbReference>
<evidence type="ECO:0000256" key="1">
    <source>
        <dbReference type="ARBA" id="ARBA00023015"/>
    </source>
</evidence>
<dbReference type="Proteomes" id="UP001596050">
    <property type="component" value="Unassembled WGS sequence"/>
</dbReference>
<keyword evidence="2" id="KW-0238">DNA-binding</keyword>
<dbReference type="Pfam" id="PF07729">
    <property type="entry name" value="FCD"/>
    <property type="match status" value="1"/>
</dbReference>
<reference evidence="6" key="1">
    <citation type="journal article" date="2019" name="Int. J. Syst. Evol. Microbiol.">
        <title>The Global Catalogue of Microorganisms (GCM) 10K type strain sequencing project: providing services to taxonomists for standard genome sequencing and annotation.</title>
        <authorList>
            <consortium name="The Broad Institute Genomics Platform"/>
            <consortium name="The Broad Institute Genome Sequencing Center for Infectious Disease"/>
            <person name="Wu L."/>
            <person name="Ma J."/>
        </authorList>
    </citation>
    <scope>NUCLEOTIDE SEQUENCE [LARGE SCALE GENOMIC DNA]</scope>
    <source>
        <strain evidence="6">KACC 12649</strain>
    </source>
</reference>
<dbReference type="InterPro" id="IPR000524">
    <property type="entry name" value="Tscrpt_reg_HTH_GntR"/>
</dbReference>
<comment type="caution">
    <text evidence="5">The sequence shown here is derived from an EMBL/GenBank/DDBJ whole genome shotgun (WGS) entry which is preliminary data.</text>
</comment>
<sequence>MPLFDATFRLDRSRNATVQVFEHLRELIVSLAIAPGTVLARPQLCAYFGLSQAPIREALLRLEEERLVDIYPQHQTRVRAIDLASARQAHFLRLSVELEMAHLMAQDPNPALERTLLELVARQQACLAAGDLATFTRLDMEFHRALYEAAALPDLWSMMRSCSGNLDRLRRMHLPLHRKAESILEQHARIARCIGAGDAAGAQGLVREHLSGTLNALDALRERYPDLMLPADFAPPSMAA</sequence>
<gene>
    <name evidence="5" type="ORF">ACFPN5_22695</name>
</gene>
<keyword evidence="1" id="KW-0805">Transcription regulation</keyword>
<dbReference type="EMBL" id="JBHSMU010000018">
    <property type="protein sequence ID" value="MFC5462624.1"/>
    <property type="molecule type" value="Genomic_DNA"/>
</dbReference>
<proteinExistence type="predicted"/>
<dbReference type="InterPro" id="IPR036388">
    <property type="entry name" value="WH-like_DNA-bd_sf"/>
</dbReference>
<evidence type="ECO:0000259" key="4">
    <source>
        <dbReference type="PROSITE" id="PS50949"/>
    </source>
</evidence>
<feature type="domain" description="HTH gntR-type" evidence="4">
    <location>
        <begin position="14"/>
        <end position="81"/>
    </location>
</feature>
<evidence type="ECO:0000256" key="2">
    <source>
        <dbReference type="ARBA" id="ARBA00023125"/>
    </source>
</evidence>
<keyword evidence="6" id="KW-1185">Reference proteome</keyword>
<dbReference type="Gene3D" id="1.10.10.10">
    <property type="entry name" value="Winged helix-like DNA-binding domain superfamily/Winged helix DNA-binding domain"/>
    <property type="match status" value="1"/>
</dbReference>
<dbReference type="InterPro" id="IPR008920">
    <property type="entry name" value="TF_FadR/GntR_C"/>
</dbReference>
<evidence type="ECO:0000313" key="6">
    <source>
        <dbReference type="Proteomes" id="UP001596050"/>
    </source>
</evidence>
<dbReference type="RefSeq" id="WP_379786117.1">
    <property type="nucleotide sequence ID" value="NZ_JBHSMU010000018.1"/>
</dbReference>
<dbReference type="InterPro" id="IPR011711">
    <property type="entry name" value="GntR_C"/>
</dbReference>
<dbReference type="PANTHER" id="PTHR43537">
    <property type="entry name" value="TRANSCRIPTIONAL REGULATOR, GNTR FAMILY"/>
    <property type="match status" value="1"/>
</dbReference>
<dbReference type="PROSITE" id="PS50949">
    <property type="entry name" value="HTH_GNTR"/>
    <property type="match status" value="1"/>
</dbReference>
<dbReference type="SUPFAM" id="SSF46785">
    <property type="entry name" value="Winged helix' DNA-binding domain"/>
    <property type="match status" value="1"/>
</dbReference>
<dbReference type="InterPro" id="IPR036390">
    <property type="entry name" value="WH_DNA-bd_sf"/>
</dbReference>
<dbReference type="SMART" id="SM00895">
    <property type="entry name" value="FCD"/>
    <property type="match status" value="1"/>
</dbReference>
<dbReference type="SMART" id="SM00345">
    <property type="entry name" value="HTH_GNTR"/>
    <property type="match status" value="1"/>
</dbReference>
<accession>A0ABW0LA81</accession>
<protein>
    <submittedName>
        <fullName evidence="5">GntR family transcriptional regulator</fullName>
    </submittedName>
</protein>
<evidence type="ECO:0000256" key="3">
    <source>
        <dbReference type="ARBA" id="ARBA00023163"/>
    </source>
</evidence>
<dbReference type="Gene3D" id="1.20.120.530">
    <property type="entry name" value="GntR ligand-binding domain-like"/>
    <property type="match status" value="1"/>
</dbReference>